<feature type="domain" description="FCP1 homology" evidence="2">
    <location>
        <begin position="64"/>
        <end position="231"/>
    </location>
</feature>
<organism evidence="3 4">
    <name type="scientific">Papaver nudicaule</name>
    <name type="common">Iceland poppy</name>
    <dbReference type="NCBI Taxonomy" id="74823"/>
    <lineage>
        <taxon>Eukaryota</taxon>
        <taxon>Viridiplantae</taxon>
        <taxon>Streptophyta</taxon>
        <taxon>Embryophyta</taxon>
        <taxon>Tracheophyta</taxon>
        <taxon>Spermatophyta</taxon>
        <taxon>Magnoliopsida</taxon>
        <taxon>Ranunculales</taxon>
        <taxon>Papaveraceae</taxon>
        <taxon>Papaveroideae</taxon>
        <taxon>Papaver</taxon>
    </lineage>
</organism>
<dbReference type="Proteomes" id="UP001177140">
    <property type="component" value="Unassembled WGS sequence"/>
</dbReference>
<name>A0AA41W2X2_PAPNU</name>
<keyword evidence="1" id="KW-0811">Translocation</keyword>
<dbReference type="InterPro" id="IPR023214">
    <property type="entry name" value="HAD_sf"/>
</dbReference>
<sequence>MCLVYILQIGGIPNADEKPPGDVLLVCKLNPVTEVSPPSADKAIKNVHGTKISQQIIRVRELITQTDKKLLILDVNGLLGHVVGRSITKRPHYYEFLEFCFERFHVAIWSSRLRSNLDPVLDDLMGDMKKDLLFCWDSSHCTDTGHHTLENSNKPLVLKELRILWNQHEPHLPWRKGVFNETNTLLLDDSPCKSLLNPPHTAIFPFPYTQEKVNDNLLGPMGELRLYLKELHLAGSVKEHVERKRFGQHKRTLFLEILPKSYYWVG</sequence>
<keyword evidence="1" id="KW-0809">Transit peptide</keyword>
<keyword evidence="1" id="KW-0813">Transport</keyword>
<dbReference type="Pfam" id="PF03031">
    <property type="entry name" value="NIF"/>
    <property type="match status" value="1"/>
</dbReference>
<accession>A0AA41W2X2</accession>
<gene>
    <name evidence="3" type="ORF">MKW94_029340</name>
</gene>
<keyword evidence="1" id="KW-0653">Protein transport</keyword>
<dbReference type="GO" id="GO:0015031">
    <property type="term" value="P:protein transport"/>
    <property type="evidence" value="ECO:0007669"/>
    <property type="project" value="UniProtKB-KW"/>
</dbReference>
<protein>
    <recommendedName>
        <fullName evidence="1">Mitochondrial import inner membrane translocase subunit TIM50</fullName>
    </recommendedName>
</protein>
<comment type="similarity">
    <text evidence="1">Belongs to the TIM50 family.</text>
</comment>
<comment type="caution">
    <text evidence="3">The sequence shown here is derived from an EMBL/GenBank/DDBJ whole genome shotgun (WGS) entry which is preliminary data.</text>
</comment>
<dbReference type="Gene3D" id="3.40.50.1000">
    <property type="entry name" value="HAD superfamily/HAD-like"/>
    <property type="match status" value="1"/>
</dbReference>
<proteinExistence type="inferred from homology"/>
<dbReference type="PANTHER" id="PTHR12210">
    <property type="entry name" value="DULLARD PROTEIN PHOSPHATASE"/>
    <property type="match status" value="1"/>
</dbReference>
<comment type="function">
    <text evidence="1">Essential component of the TIM23 complex, a complex that mediates the translocation of transit peptide-containing proteins across the mitochondrial inner membrane.</text>
</comment>
<evidence type="ECO:0000259" key="2">
    <source>
        <dbReference type="PROSITE" id="PS50969"/>
    </source>
</evidence>
<keyword evidence="4" id="KW-1185">Reference proteome</keyword>
<dbReference type="SUPFAM" id="SSF56784">
    <property type="entry name" value="HAD-like"/>
    <property type="match status" value="1"/>
</dbReference>
<dbReference type="SMART" id="SM00577">
    <property type="entry name" value="CPDc"/>
    <property type="match status" value="1"/>
</dbReference>
<dbReference type="EMBL" id="JAJJMA010346211">
    <property type="protein sequence ID" value="MCL7052106.1"/>
    <property type="molecule type" value="Genomic_DNA"/>
</dbReference>
<keyword evidence="1" id="KW-0496">Mitochondrion</keyword>
<dbReference type="AlphaFoldDB" id="A0AA41W2X2"/>
<dbReference type="InterPro" id="IPR050365">
    <property type="entry name" value="TIM50"/>
</dbReference>
<comment type="subunit">
    <text evidence="1">Component of the TIM23 complex.</text>
</comment>
<dbReference type="InterPro" id="IPR036412">
    <property type="entry name" value="HAD-like_sf"/>
</dbReference>
<evidence type="ECO:0000256" key="1">
    <source>
        <dbReference type="RuleBase" id="RU365079"/>
    </source>
</evidence>
<dbReference type="PROSITE" id="PS50969">
    <property type="entry name" value="FCP1"/>
    <property type="match status" value="1"/>
</dbReference>
<comment type="subcellular location">
    <subcellularLocation>
        <location evidence="1">Mitochondrion inner membrane</location>
        <topology evidence="1">Single-pass membrane protein</topology>
    </subcellularLocation>
</comment>
<reference evidence="3" key="1">
    <citation type="submission" date="2022-03" db="EMBL/GenBank/DDBJ databases">
        <title>A functionally conserved STORR gene fusion in Papaver species that diverged 16.8 million years ago.</title>
        <authorList>
            <person name="Catania T."/>
        </authorList>
    </citation>
    <scope>NUCLEOTIDE SEQUENCE</scope>
    <source>
        <strain evidence="3">S-191538</strain>
    </source>
</reference>
<evidence type="ECO:0000313" key="3">
    <source>
        <dbReference type="EMBL" id="MCL7052106.1"/>
    </source>
</evidence>
<dbReference type="InterPro" id="IPR004274">
    <property type="entry name" value="FCP1_dom"/>
</dbReference>
<dbReference type="GO" id="GO:0005744">
    <property type="term" value="C:TIM23 mitochondrial import inner membrane translocase complex"/>
    <property type="evidence" value="ECO:0007669"/>
    <property type="project" value="UniProtKB-UniRule"/>
</dbReference>
<evidence type="ECO:0000313" key="4">
    <source>
        <dbReference type="Proteomes" id="UP001177140"/>
    </source>
</evidence>